<dbReference type="InterPro" id="IPR007111">
    <property type="entry name" value="NACHT_NTPase"/>
</dbReference>
<dbReference type="Pfam" id="PF05729">
    <property type="entry name" value="NACHT"/>
    <property type="match status" value="1"/>
</dbReference>
<evidence type="ECO:0000259" key="1">
    <source>
        <dbReference type="PROSITE" id="PS50837"/>
    </source>
</evidence>
<organism evidence="2 3">
    <name type="scientific">Iningainema tapete BLCC-T55</name>
    <dbReference type="NCBI Taxonomy" id="2748662"/>
    <lineage>
        <taxon>Bacteria</taxon>
        <taxon>Bacillati</taxon>
        <taxon>Cyanobacteriota</taxon>
        <taxon>Cyanophyceae</taxon>
        <taxon>Nostocales</taxon>
        <taxon>Scytonemataceae</taxon>
        <taxon>Iningainema tapete</taxon>
    </lineage>
</organism>
<dbReference type="PANTHER" id="PTHR46844">
    <property type="entry name" value="SLR5058 PROTEIN"/>
    <property type="match status" value="1"/>
</dbReference>
<dbReference type="InterPro" id="IPR054501">
    <property type="entry name" value="NCH2"/>
</dbReference>
<dbReference type="Pfam" id="PF22727">
    <property type="entry name" value="NCH2"/>
    <property type="match status" value="1"/>
</dbReference>
<feature type="domain" description="NACHT" evidence="1">
    <location>
        <begin position="186"/>
        <end position="288"/>
    </location>
</feature>
<sequence length="798" mass="91779">MQPLPRDFLTQMARNYQLSPEQEVAFVELFSGDNDDELEVAEALHISHNAFRTRMTGVYAKFSIGGKGPGKFYRLHNFLVKEYQKSNPTTSKKEIDVDALVQEVRDKIKLSIQERCGTMRVLDMTHPIGLNDIYTNVNILEKITGRRRLKIDELLQEFTSEDFERFGLGRITEKRVPGLEAVNKYPKLIILGKPGAGKTTFLKYLAIQCIGGEFHSHLVPIFITLKDFAEAKNEPGLLEYITFLVEQASCLPETKGAPDAHPTNTSLLIEQLLSQGRMLILLDGLDEVRQEDSSRVLKEIREFSDQYLDNYFVMTCRLAAQEYTFEKFTEVEVADFDNEQIVTFATKWFQGKAVKSENFIERLNDNHRIKELATSPLLLTLLCLTFEESGDFPANRSELYKEGLDALLKKWDAKRGIYRDQVYKKLSIQRKEDLLSKIALTTFAKGDYFFKQKVAEQHIVDYILNLPEANTDLEALQLDSERVLKSIEAQHGLLMERAKGIYSFSHLTFHEYFTAREIVTVKQSSEEVLQNLVCHITEKSWREVFLLAVEMLPNADHLLQLIKDKVDAIAASSAQLQQFLVWVNQKSNSVEVPYKSAAVKAFYFTLALDSHHVLIKVRGQALYKALDFDSNHYPALALDSNLDSILNLALDLDSILDTAHALDRFLYNAISLTSHLDSALASAIDDFDAEFHQSLQQLRIQLPHLEIDWEVRKQWWKAHGQAWTKKLRAVIIEYANIGHNWQFNKQHKELLQQYYDANVLLVECLNSDCYVSREVRQKIEDELLLPITKIEKRQQQIV</sequence>
<gene>
    <name evidence="2" type="ORF">ICL16_01215</name>
</gene>
<dbReference type="Gene3D" id="3.40.50.300">
    <property type="entry name" value="P-loop containing nucleotide triphosphate hydrolases"/>
    <property type="match status" value="1"/>
</dbReference>
<protein>
    <submittedName>
        <fullName evidence="2">NACHT domain-containing NTPase</fullName>
    </submittedName>
</protein>
<dbReference type="PANTHER" id="PTHR46844:SF1">
    <property type="entry name" value="SLR5058 PROTEIN"/>
    <property type="match status" value="1"/>
</dbReference>
<dbReference type="Proteomes" id="UP000629098">
    <property type="component" value="Unassembled WGS sequence"/>
</dbReference>
<comment type="caution">
    <text evidence="2">The sequence shown here is derived from an EMBL/GenBank/DDBJ whole genome shotgun (WGS) entry which is preliminary data.</text>
</comment>
<keyword evidence="3" id="KW-1185">Reference proteome</keyword>
<dbReference type="SUPFAM" id="SSF52540">
    <property type="entry name" value="P-loop containing nucleoside triphosphate hydrolases"/>
    <property type="match status" value="1"/>
</dbReference>
<reference evidence="2" key="1">
    <citation type="submission" date="2020-09" db="EMBL/GenBank/DDBJ databases">
        <title>Iningainema tapete sp. nov. (Scytonemataceae, Cyanobacteria) from greenhouses in central Florida (USA) produces two types of nodularin with biosynthetic potential for microcystin-LR and anabaenopeptins.</title>
        <authorList>
            <person name="Berthold D.E."/>
            <person name="Lefler F.W."/>
            <person name="Huang I.-S."/>
            <person name="Abdulla H."/>
            <person name="Zimba P.V."/>
            <person name="Laughinghouse H.D. IV."/>
        </authorList>
    </citation>
    <scope>NUCLEOTIDE SEQUENCE</scope>
    <source>
        <strain evidence="2">BLCCT55</strain>
    </source>
</reference>
<dbReference type="RefSeq" id="WP_190825070.1">
    <property type="nucleotide sequence ID" value="NZ_CAWPPI010000009.1"/>
</dbReference>
<dbReference type="PROSITE" id="PS50837">
    <property type="entry name" value="NACHT"/>
    <property type="match status" value="1"/>
</dbReference>
<name>A0A8J7BVY4_9CYAN</name>
<dbReference type="AlphaFoldDB" id="A0A8J7BVY4"/>
<dbReference type="EMBL" id="JACXAE010000009">
    <property type="protein sequence ID" value="MBD2770777.1"/>
    <property type="molecule type" value="Genomic_DNA"/>
</dbReference>
<evidence type="ECO:0000313" key="3">
    <source>
        <dbReference type="Proteomes" id="UP000629098"/>
    </source>
</evidence>
<dbReference type="CDD" id="cd01120">
    <property type="entry name" value="RecA-like_superfamily"/>
    <property type="match status" value="1"/>
</dbReference>
<evidence type="ECO:0000313" key="2">
    <source>
        <dbReference type="EMBL" id="MBD2770777.1"/>
    </source>
</evidence>
<dbReference type="InterPro" id="IPR027417">
    <property type="entry name" value="P-loop_NTPase"/>
</dbReference>
<accession>A0A8J7BVY4</accession>
<proteinExistence type="predicted"/>